<comment type="caution">
    <text evidence="1">The sequence shown here is derived from an EMBL/GenBank/DDBJ whole genome shotgun (WGS) entry which is preliminary data.</text>
</comment>
<dbReference type="Gene3D" id="1.20.120.1450">
    <property type="match status" value="1"/>
</dbReference>
<sequence length="265" mass="30627">MNTPSIEIRHLKALVEDKIRHAYLEKYMQKPIIDEEKLTILAAIINNTALAANQKERYIITTMLVQVALDTHELVPKTNNSDESEELKLSKQLSVLAGDYYSGLYYLLLSEIEDFDLIHNLASAIKEINESKMKLYYSKESSFHEYTNLVKEIESILILKVAKYVDDTSLDYVASEWLLTNKLIQEKRKLVNNESSSFVDNWLRNTSQDSYTSTLNTIETIIEDKLQQLERSKLNLPVQYTAIKAHLDSRLNEYIRENISIAEEG</sequence>
<protein>
    <submittedName>
        <fullName evidence="1">Heptaprenyl diphosphate synthase</fullName>
        <ecNumber evidence="1">2.5.1.30</ecNumber>
    </submittedName>
</protein>
<accession>A0ABS4IFA0</accession>
<evidence type="ECO:0000313" key="2">
    <source>
        <dbReference type="Proteomes" id="UP001519345"/>
    </source>
</evidence>
<reference evidence="1 2" key="1">
    <citation type="submission" date="2021-03" db="EMBL/GenBank/DDBJ databases">
        <title>Genomic Encyclopedia of Type Strains, Phase IV (KMG-IV): sequencing the most valuable type-strain genomes for metagenomic binning, comparative biology and taxonomic classification.</title>
        <authorList>
            <person name="Goeker M."/>
        </authorList>
    </citation>
    <scope>NUCLEOTIDE SEQUENCE [LARGE SCALE GENOMIC DNA]</scope>
    <source>
        <strain evidence="1 2">DSM 25609</strain>
    </source>
</reference>
<name>A0ABS4IFA0_9BACI</name>
<gene>
    <name evidence="1" type="ORF">J2Z83_001720</name>
</gene>
<dbReference type="EC" id="2.5.1.30" evidence="1"/>
<organism evidence="1 2">
    <name type="scientific">Virgibacillus natechei</name>
    <dbReference type="NCBI Taxonomy" id="1216297"/>
    <lineage>
        <taxon>Bacteria</taxon>
        <taxon>Bacillati</taxon>
        <taxon>Bacillota</taxon>
        <taxon>Bacilli</taxon>
        <taxon>Bacillales</taxon>
        <taxon>Bacillaceae</taxon>
        <taxon>Virgibacillus</taxon>
    </lineage>
</organism>
<dbReference type="GO" id="GO:0000010">
    <property type="term" value="F:heptaprenyl diphosphate synthase activity"/>
    <property type="evidence" value="ECO:0007669"/>
    <property type="project" value="UniProtKB-EC"/>
</dbReference>
<proteinExistence type="predicted"/>
<keyword evidence="1" id="KW-0808">Transferase</keyword>
<dbReference type="RefSeq" id="WP_209462803.1">
    <property type="nucleotide sequence ID" value="NZ_CP110224.1"/>
</dbReference>
<evidence type="ECO:0000313" key="1">
    <source>
        <dbReference type="EMBL" id="MBP1969613.1"/>
    </source>
</evidence>
<dbReference type="Proteomes" id="UP001519345">
    <property type="component" value="Unassembled WGS sequence"/>
</dbReference>
<keyword evidence="2" id="KW-1185">Reference proteome</keyword>
<dbReference type="Pfam" id="PF07307">
    <property type="entry name" value="HEPPP_synt_1"/>
    <property type="match status" value="1"/>
</dbReference>
<dbReference type="InterPro" id="IPR009920">
    <property type="entry name" value="HEPPP_synth_su1"/>
</dbReference>
<dbReference type="EMBL" id="JAGGKX010000007">
    <property type="protein sequence ID" value="MBP1969613.1"/>
    <property type="molecule type" value="Genomic_DNA"/>
</dbReference>